<dbReference type="Proteomes" id="UP001595846">
    <property type="component" value="Unassembled WGS sequence"/>
</dbReference>
<comment type="subcellular location">
    <subcellularLocation>
        <location evidence="1">Cell membrane</location>
        <topology evidence="1">Multi-pass membrane protein</topology>
    </subcellularLocation>
</comment>
<evidence type="ECO:0000256" key="6">
    <source>
        <dbReference type="SAM" id="Phobius"/>
    </source>
</evidence>
<feature type="transmembrane region" description="Helical" evidence="6">
    <location>
        <begin position="68"/>
        <end position="87"/>
    </location>
</feature>
<dbReference type="PANTHER" id="PTHR30482:SF10">
    <property type="entry name" value="HIGH-AFFINITY BRANCHED-CHAIN AMINO ACID TRANSPORT PROTEIN BRAE"/>
    <property type="match status" value="1"/>
</dbReference>
<dbReference type="Pfam" id="PF02653">
    <property type="entry name" value="BPD_transp_2"/>
    <property type="match status" value="1"/>
</dbReference>
<evidence type="ECO:0000256" key="1">
    <source>
        <dbReference type="ARBA" id="ARBA00004651"/>
    </source>
</evidence>
<dbReference type="InterPro" id="IPR043428">
    <property type="entry name" value="LivM-like"/>
</dbReference>
<gene>
    <name evidence="7" type="ORF">ACFOUR_17170</name>
</gene>
<feature type="transmembrane region" description="Helical" evidence="6">
    <location>
        <begin position="175"/>
        <end position="194"/>
    </location>
</feature>
<evidence type="ECO:0000256" key="4">
    <source>
        <dbReference type="ARBA" id="ARBA00022989"/>
    </source>
</evidence>
<feature type="transmembrane region" description="Helical" evidence="6">
    <location>
        <begin position="263"/>
        <end position="288"/>
    </location>
</feature>
<keyword evidence="5 6" id="KW-0472">Membrane</keyword>
<protein>
    <submittedName>
        <fullName evidence="7">Branched-chain amino acid ABC transporter permease</fullName>
    </submittedName>
</protein>
<feature type="transmembrane region" description="Helical" evidence="6">
    <location>
        <begin position="225"/>
        <end position="243"/>
    </location>
</feature>
<evidence type="ECO:0000256" key="3">
    <source>
        <dbReference type="ARBA" id="ARBA00022692"/>
    </source>
</evidence>
<evidence type="ECO:0000256" key="5">
    <source>
        <dbReference type="ARBA" id="ARBA00023136"/>
    </source>
</evidence>
<dbReference type="InterPro" id="IPR001851">
    <property type="entry name" value="ABC_transp_permease"/>
</dbReference>
<dbReference type="RefSeq" id="WP_256532376.1">
    <property type="nucleotide sequence ID" value="NZ_CP101824.1"/>
</dbReference>
<dbReference type="GO" id="GO:0005886">
    <property type="term" value="C:plasma membrane"/>
    <property type="evidence" value="ECO:0007669"/>
    <property type="project" value="UniProtKB-SubCell"/>
</dbReference>
<reference evidence="7 8" key="1">
    <citation type="journal article" date="2019" name="Int. J. Syst. Evol. Microbiol.">
        <title>The Global Catalogue of Microorganisms (GCM) 10K type strain sequencing project: providing services to taxonomists for standard genome sequencing and annotation.</title>
        <authorList>
            <consortium name="The Broad Institute Genomics Platform"/>
            <consortium name="The Broad Institute Genome Sequencing Center for Infectious Disease"/>
            <person name="Wu L."/>
            <person name="Ma J."/>
        </authorList>
    </citation>
    <scope>NUCLEOTIDE SEQUENCE [LARGE SCALE GENOMIC DNA]</scope>
    <source>
        <strain evidence="7 8">IBRC-M 10256</strain>
    </source>
</reference>
<proteinExistence type="predicted"/>
<keyword evidence="2" id="KW-1003">Cell membrane</keyword>
<sequence>MSRHPIAALRHRLGRFDDIALGVVVLAIVPQLVVGTGMTYQARLLTIALTFAIFTLGLNVVFGHTDQLFLFVGALAGVGAYTTALLADAVGVSPWLVLPVGALLAGAIGMLVSYVSARRGMTVIVIAILTLSLQLAIMELFGGARDLTRGSTGFLFSGLEVTFLTETLGFSRYVAHYYVLLAVLAVLLVGYRLAMTSKYGLAFKAIRQDEVAAESVGIDVVKYKTIAGFAAAAIIGLAGPLYAHGEGWIEPSMFSFNTVDVIVLIMLVVGGMRTTWGPVVGAGAIVYLEEQLHVLGQWRMTALGLLLMVLFLYFRSGIVPKVTAALDGDGRSVSLTDVTDRFG</sequence>
<feature type="transmembrane region" description="Helical" evidence="6">
    <location>
        <begin position="122"/>
        <end position="141"/>
    </location>
</feature>
<feature type="transmembrane region" description="Helical" evidence="6">
    <location>
        <begin position="44"/>
        <end position="61"/>
    </location>
</feature>
<feature type="transmembrane region" description="Helical" evidence="6">
    <location>
        <begin position="20"/>
        <end position="38"/>
    </location>
</feature>
<feature type="transmembrane region" description="Helical" evidence="6">
    <location>
        <begin position="300"/>
        <end position="318"/>
    </location>
</feature>
<dbReference type="PANTHER" id="PTHR30482">
    <property type="entry name" value="HIGH-AFFINITY BRANCHED-CHAIN AMINO ACID TRANSPORT SYSTEM PERMEASE"/>
    <property type="match status" value="1"/>
</dbReference>
<name>A0ABD5NSU9_9EURY</name>
<accession>A0ABD5NSU9</accession>
<feature type="transmembrane region" description="Helical" evidence="6">
    <location>
        <begin position="93"/>
        <end position="115"/>
    </location>
</feature>
<comment type="caution">
    <text evidence="7">The sequence shown here is derived from an EMBL/GenBank/DDBJ whole genome shotgun (WGS) entry which is preliminary data.</text>
</comment>
<dbReference type="GeneID" id="73901456"/>
<keyword evidence="8" id="KW-1185">Reference proteome</keyword>
<dbReference type="CDD" id="cd06581">
    <property type="entry name" value="TM_PBP1_LivM_like"/>
    <property type="match status" value="1"/>
</dbReference>
<organism evidence="7 8">
    <name type="scientific">Halovivax cerinus</name>
    <dbReference type="NCBI Taxonomy" id="1487865"/>
    <lineage>
        <taxon>Archaea</taxon>
        <taxon>Methanobacteriati</taxon>
        <taxon>Methanobacteriota</taxon>
        <taxon>Stenosarchaea group</taxon>
        <taxon>Halobacteria</taxon>
        <taxon>Halobacteriales</taxon>
        <taxon>Natrialbaceae</taxon>
        <taxon>Halovivax</taxon>
    </lineage>
</organism>
<evidence type="ECO:0000313" key="7">
    <source>
        <dbReference type="EMBL" id="MFC3960094.1"/>
    </source>
</evidence>
<evidence type="ECO:0000256" key="2">
    <source>
        <dbReference type="ARBA" id="ARBA00022475"/>
    </source>
</evidence>
<dbReference type="EMBL" id="JBHSAQ010000016">
    <property type="protein sequence ID" value="MFC3960094.1"/>
    <property type="molecule type" value="Genomic_DNA"/>
</dbReference>
<dbReference type="AlphaFoldDB" id="A0ABD5NSU9"/>
<keyword evidence="3 6" id="KW-0812">Transmembrane</keyword>
<keyword evidence="4 6" id="KW-1133">Transmembrane helix</keyword>
<evidence type="ECO:0000313" key="8">
    <source>
        <dbReference type="Proteomes" id="UP001595846"/>
    </source>
</evidence>